<evidence type="ECO:0000256" key="3">
    <source>
        <dbReference type="ARBA" id="ARBA00016337"/>
    </source>
</evidence>
<evidence type="ECO:0000313" key="13">
    <source>
        <dbReference type="Proteomes" id="UP000007033"/>
    </source>
</evidence>
<comment type="cofactor">
    <cofactor evidence="1">
        <name>Mg(2+)</name>
        <dbReference type="ChEBI" id="CHEBI:18420"/>
    </cofactor>
</comment>
<dbReference type="InterPro" id="IPR024932">
    <property type="entry name" value="ApbE"/>
</dbReference>
<dbReference type="GO" id="GO:0046872">
    <property type="term" value="F:metal ion binding"/>
    <property type="evidence" value="ECO:0007669"/>
    <property type="project" value="UniProtKB-KW"/>
</dbReference>
<evidence type="ECO:0000256" key="11">
    <source>
        <dbReference type="SAM" id="Phobius"/>
    </source>
</evidence>
<dbReference type="AlphaFoldDB" id="E4SID1"/>
<dbReference type="PATRIC" id="fig|695560.3.peg.962"/>
<organism evidence="12 13">
    <name type="scientific">Lactobacillus amylovorus (strain GRL 1112)</name>
    <dbReference type="NCBI Taxonomy" id="695560"/>
    <lineage>
        <taxon>Bacteria</taxon>
        <taxon>Bacillati</taxon>
        <taxon>Bacillota</taxon>
        <taxon>Bacilli</taxon>
        <taxon>Lactobacillales</taxon>
        <taxon>Lactobacillaceae</taxon>
        <taxon>Lactobacillus</taxon>
    </lineage>
</organism>
<dbReference type="KEGG" id="lam:LA2_04820"/>
<gene>
    <name evidence="12" type="ordered locus">LA2_04820</name>
</gene>
<keyword evidence="12" id="KW-0449">Lipoprotein</keyword>
<dbReference type="EC" id="2.7.1.180" evidence="2"/>
<reference evidence="12 13" key="1">
    <citation type="journal article" date="2011" name="J. Bacteriol.">
        <title>Genome sequence of Lactobacillus amylovorus GRL1112.</title>
        <authorList>
            <person name="Kant R."/>
            <person name="Paulin L."/>
            <person name="Alatalo E."/>
            <person name="de Vos W.M."/>
            <person name="Palva A."/>
        </authorList>
    </citation>
    <scope>NUCLEOTIDE SEQUENCE [LARGE SCALE GENOMIC DNA]</scope>
    <source>
        <strain evidence="12 13">GRL 1112</strain>
    </source>
</reference>
<accession>E4SID1</accession>
<keyword evidence="7" id="KW-0274">FAD</keyword>
<dbReference type="Gene3D" id="3.10.520.10">
    <property type="entry name" value="ApbE-like domains"/>
    <property type="match status" value="1"/>
</dbReference>
<dbReference type="GO" id="GO:0016740">
    <property type="term" value="F:transferase activity"/>
    <property type="evidence" value="ECO:0007669"/>
    <property type="project" value="UniProtKB-KW"/>
</dbReference>
<sequence length="419" mass="46876">MFATVFYWCVVVAACAWSLAKHENGNLWIFAIINALGLIALGILYWIYSSQDNQWYWFASKQLDIAGLVYVFYFYIVWVVFQAIAGITKKSTINLTTKPTEDTQFLMGTVCTIKVNNKNKSAALDDGLDRIKKLADEITINQKGSEVDKINAEAGKKPVKVSADVYDLCKKAYYYSQNSHESFDMAIGPITSLWRIGFPDAHKPTQKQIDTRLPLVNYLNVKFNDAERTVYLTRKNMKLDLGGIAKGYITDQVKKVLVKDGVTSAIIDLGGNVYVLGPSPTNHSNWTVGIQDPKKSRGTAIGSIPEMNKTIVTSGIYERYLKVGKTVYSHLMDPKTGYPFQNNLMGVSIVTKNLVDGDALSTATFDKGLEKGYQYIEQKRGTDAISITKDKKVYVTSGLKNKFKLFKDSGYKLAQIKTR</sequence>
<keyword evidence="5" id="KW-0808">Transferase</keyword>
<evidence type="ECO:0000256" key="4">
    <source>
        <dbReference type="ARBA" id="ARBA00022630"/>
    </source>
</evidence>
<feature type="transmembrane region" description="Helical" evidence="11">
    <location>
        <begin position="68"/>
        <end position="87"/>
    </location>
</feature>
<dbReference type="RefSeq" id="WP_013437734.1">
    <property type="nucleotide sequence ID" value="NC_014724.1"/>
</dbReference>
<evidence type="ECO:0000313" key="12">
    <source>
        <dbReference type="EMBL" id="ADQ58930.1"/>
    </source>
</evidence>
<dbReference type="EMBL" id="CP002338">
    <property type="protein sequence ID" value="ADQ58930.1"/>
    <property type="molecule type" value="Genomic_DNA"/>
</dbReference>
<evidence type="ECO:0000256" key="10">
    <source>
        <dbReference type="ARBA" id="ARBA00048540"/>
    </source>
</evidence>
<evidence type="ECO:0000256" key="6">
    <source>
        <dbReference type="ARBA" id="ARBA00022723"/>
    </source>
</evidence>
<evidence type="ECO:0000256" key="5">
    <source>
        <dbReference type="ARBA" id="ARBA00022679"/>
    </source>
</evidence>
<feature type="transmembrane region" description="Helical" evidence="11">
    <location>
        <begin position="28"/>
        <end position="48"/>
    </location>
</feature>
<comment type="catalytic activity">
    <reaction evidence="10">
        <text>L-threonyl-[protein] + FAD = FMN-L-threonyl-[protein] + AMP + H(+)</text>
        <dbReference type="Rhea" id="RHEA:36847"/>
        <dbReference type="Rhea" id="RHEA-COMP:11060"/>
        <dbReference type="Rhea" id="RHEA-COMP:11061"/>
        <dbReference type="ChEBI" id="CHEBI:15378"/>
        <dbReference type="ChEBI" id="CHEBI:30013"/>
        <dbReference type="ChEBI" id="CHEBI:57692"/>
        <dbReference type="ChEBI" id="CHEBI:74257"/>
        <dbReference type="ChEBI" id="CHEBI:456215"/>
        <dbReference type="EC" id="2.7.1.180"/>
    </reaction>
</comment>
<keyword evidence="6" id="KW-0479">Metal-binding</keyword>
<dbReference type="PANTHER" id="PTHR30040">
    <property type="entry name" value="THIAMINE BIOSYNTHESIS LIPOPROTEIN APBE"/>
    <property type="match status" value="1"/>
</dbReference>
<dbReference type="HOGENOM" id="CLU_044403_1_0_9"/>
<protein>
    <recommendedName>
        <fullName evidence="3">FAD:protein FMN transferase</fullName>
        <ecNumber evidence="2">2.7.1.180</ecNumber>
    </recommendedName>
    <alternativeName>
        <fullName evidence="9">Flavin transferase</fullName>
    </alternativeName>
</protein>
<keyword evidence="4" id="KW-0285">Flavoprotein</keyword>
<keyword evidence="11" id="KW-0812">Transmembrane</keyword>
<keyword evidence="11" id="KW-1133">Transmembrane helix</keyword>
<name>E4SID1_LACAR</name>
<evidence type="ECO:0000256" key="8">
    <source>
        <dbReference type="ARBA" id="ARBA00022842"/>
    </source>
</evidence>
<dbReference type="SUPFAM" id="SSF143631">
    <property type="entry name" value="ApbE-like"/>
    <property type="match status" value="1"/>
</dbReference>
<evidence type="ECO:0000256" key="1">
    <source>
        <dbReference type="ARBA" id="ARBA00001946"/>
    </source>
</evidence>
<keyword evidence="8" id="KW-0460">Magnesium</keyword>
<evidence type="ECO:0000256" key="2">
    <source>
        <dbReference type="ARBA" id="ARBA00011955"/>
    </source>
</evidence>
<evidence type="ECO:0000256" key="9">
    <source>
        <dbReference type="ARBA" id="ARBA00031306"/>
    </source>
</evidence>
<dbReference type="Pfam" id="PF02424">
    <property type="entry name" value="ApbE"/>
    <property type="match status" value="1"/>
</dbReference>
<evidence type="ECO:0000256" key="7">
    <source>
        <dbReference type="ARBA" id="ARBA00022827"/>
    </source>
</evidence>
<dbReference type="InterPro" id="IPR003374">
    <property type="entry name" value="ApbE-like_sf"/>
</dbReference>
<dbReference type="Proteomes" id="UP000007033">
    <property type="component" value="Chromosome"/>
</dbReference>
<keyword evidence="11" id="KW-0472">Membrane</keyword>
<proteinExistence type="predicted"/>
<dbReference type="PANTHER" id="PTHR30040:SF2">
    <property type="entry name" value="FAD:PROTEIN FMN TRANSFERASE"/>
    <property type="match status" value="1"/>
</dbReference>